<accession>A0A7K1SWG0</accession>
<gene>
    <name evidence="1" type="ORF">GO621_08510</name>
</gene>
<dbReference type="AlphaFoldDB" id="A0A7K1SWG0"/>
<sequence>MPVFCCCHSQPEIIPVKLQAEELEVIKYTFPNNDPIPWKILEAPKFPPKGFHQTKGQRERFKKAIDSIKRNKSERLIWFVKDTLFNPTNFSSGNKYYHDPRIKLDTTFFNLEKKLFTIKYPKQAAKLDGLMFGNYVFASADSIRKLKKVPKRYIAISRVVFNSNHTKACYYVSYSYPEVYAGNGDMLYVEKKQGKWFLLYIKPYWTS</sequence>
<protein>
    <submittedName>
        <fullName evidence="1">Uncharacterized protein</fullName>
    </submittedName>
</protein>
<organism evidence="1 2">
    <name type="scientific">Mucilaginibacter arboris</name>
    <dbReference type="NCBI Taxonomy" id="2682090"/>
    <lineage>
        <taxon>Bacteria</taxon>
        <taxon>Pseudomonadati</taxon>
        <taxon>Bacteroidota</taxon>
        <taxon>Sphingobacteriia</taxon>
        <taxon>Sphingobacteriales</taxon>
        <taxon>Sphingobacteriaceae</taxon>
        <taxon>Mucilaginibacter</taxon>
    </lineage>
</organism>
<comment type="caution">
    <text evidence="1">The sequence shown here is derived from an EMBL/GenBank/DDBJ whole genome shotgun (WGS) entry which is preliminary data.</text>
</comment>
<dbReference type="Proteomes" id="UP000462014">
    <property type="component" value="Unassembled WGS sequence"/>
</dbReference>
<evidence type="ECO:0000313" key="2">
    <source>
        <dbReference type="Proteomes" id="UP000462014"/>
    </source>
</evidence>
<proteinExistence type="predicted"/>
<evidence type="ECO:0000313" key="1">
    <source>
        <dbReference type="EMBL" id="MVN21578.1"/>
    </source>
</evidence>
<keyword evidence="2" id="KW-1185">Reference proteome</keyword>
<dbReference type="RefSeq" id="WP_157566008.1">
    <property type="nucleotide sequence ID" value="NZ_WPIK01000006.1"/>
</dbReference>
<dbReference type="EMBL" id="WPIK01000006">
    <property type="protein sequence ID" value="MVN21578.1"/>
    <property type="molecule type" value="Genomic_DNA"/>
</dbReference>
<name>A0A7K1SWG0_9SPHI</name>
<reference evidence="1 2" key="1">
    <citation type="submission" date="2019-12" db="EMBL/GenBank/DDBJ databases">
        <title>Mucilaginibacter sp. HMF7410 genome sequencing and assembly.</title>
        <authorList>
            <person name="Kang H."/>
            <person name="Cha I."/>
            <person name="Kim H."/>
            <person name="Joh K."/>
        </authorList>
    </citation>
    <scope>NUCLEOTIDE SEQUENCE [LARGE SCALE GENOMIC DNA]</scope>
    <source>
        <strain evidence="1 2">HMF7410</strain>
    </source>
</reference>